<feature type="transmembrane region" description="Helical" evidence="5">
    <location>
        <begin position="341"/>
        <end position="362"/>
    </location>
</feature>
<proteinExistence type="inferred from homology"/>
<feature type="transmembrane region" description="Helical" evidence="5">
    <location>
        <begin position="462"/>
        <end position="482"/>
    </location>
</feature>
<dbReference type="InterPro" id="IPR010096">
    <property type="entry name" value="NADH-Q_OxRdtase_suN/2"/>
</dbReference>
<feature type="transmembrane region" description="Helical" evidence="5">
    <location>
        <begin position="204"/>
        <end position="233"/>
    </location>
</feature>
<feature type="domain" description="NADH:quinone oxidoreductase/Mrp antiporter transmembrane" evidence="6">
    <location>
        <begin position="134"/>
        <end position="434"/>
    </location>
</feature>
<keyword evidence="4 5" id="KW-0472">Membrane</keyword>
<dbReference type="GO" id="GO:0008137">
    <property type="term" value="F:NADH dehydrogenase (ubiquinone) activity"/>
    <property type="evidence" value="ECO:0007669"/>
    <property type="project" value="InterPro"/>
</dbReference>
<dbReference type="GO" id="GO:0016020">
    <property type="term" value="C:membrane"/>
    <property type="evidence" value="ECO:0007669"/>
    <property type="project" value="UniProtKB-SubCell"/>
</dbReference>
<evidence type="ECO:0000256" key="5">
    <source>
        <dbReference type="SAM" id="Phobius"/>
    </source>
</evidence>
<evidence type="ECO:0000256" key="1">
    <source>
        <dbReference type="ARBA" id="ARBA00004141"/>
    </source>
</evidence>
<feature type="transmembrane region" description="Helical" evidence="5">
    <location>
        <begin position="289"/>
        <end position="307"/>
    </location>
</feature>
<keyword evidence="2 5" id="KW-0812">Transmembrane</keyword>
<accession>A0A5P8DJY4</accession>
<feature type="transmembrane region" description="Helical" evidence="5">
    <location>
        <begin position="169"/>
        <end position="192"/>
    </location>
</feature>
<feature type="transmembrane region" description="Helical" evidence="5">
    <location>
        <begin position="422"/>
        <end position="441"/>
    </location>
</feature>
<feature type="transmembrane region" description="Helical" evidence="5">
    <location>
        <begin position="114"/>
        <end position="132"/>
    </location>
</feature>
<gene>
    <name evidence="7" type="primary">nad2</name>
</gene>
<organism evidence="7">
    <name type="scientific">Telonemida sp</name>
    <dbReference type="NCBI Taxonomy" id="2652706"/>
    <lineage>
        <taxon>Eukaryota</taxon>
        <taxon>Eukaryota incertae sedis</taxon>
        <taxon>Telonemia</taxon>
        <taxon>Telonemida</taxon>
    </lineage>
</organism>
<dbReference type="NCBIfam" id="TIGR01770">
    <property type="entry name" value="NDH_I_N"/>
    <property type="match status" value="1"/>
</dbReference>
<dbReference type="EMBL" id="MN082145">
    <property type="protein sequence ID" value="QFP99088.1"/>
    <property type="molecule type" value="Genomic_DNA"/>
</dbReference>
<keyword evidence="3 5" id="KW-1133">Transmembrane helix</keyword>
<dbReference type="AlphaFoldDB" id="A0A5P8DJY4"/>
<feature type="transmembrane region" description="Helical" evidence="5">
    <location>
        <begin position="45"/>
        <end position="67"/>
    </location>
</feature>
<feature type="transmembrane region" description="Helical" evidence="5">
    <location>
        <begin position="87"/>
        <end position="107"/>
    </location>
</feature>
<dbReference type="GO" id="GO:0042773">
    <property type="term" value="P:ATP synthesis coupled electron transport"/>
    <property type="evidence" value="ECO:0007669"/>
    <property type="project" value="InterPro"/>
</dbReference>
<feature type="transmembrane region" description="Helical" evidence="5">
    <location>
        <begin position="383"/>
        <end position="402"/>
    </location>
</feature>
<comment type="subcellular location">
    <subcellularLocation>
        <location evidence="1">Membrane</location>
        <topology evidence="1">Multi-pass membrane protein</topology>
    </subcellularLocation>
</comment>
<feature type="transmembrane region" description="Helical" evidence="5">
    <location>
        <begin position="138"/>
        <end position="157"/>
    </location>
</feature>
<dbReference type="Pfam" id="PF00361">
    <property type="entry name" value="Proton_antipo_M"/>
    <property type="match status" value="1"/>
</dbReference>
<keyword evidence="7" id="KW-0496">Mitochondrion</keyword>
<dbReference type="PANTHER" id="PTHR22773">
    <property type="entry name" value="NADH DEHYDROGENASE"/>
    <property type="match status" value="1"/>
</dbReference>
<protein>
    <submittedName>
        <fullName evidence="7">NADH dehydrogenase subunit 2</fullName>
    </submittedName>
</protein>
<reference evidence="7" key="1">
    <citation type="submission" date="2019-06" db="EMBL/GenBank/DDBJ databases">
        <authorList>
            <person name="Wideman J.G."/>
            <person name="Richards T.A."/>
        </authorList>
    </citation>
    <scope>NUCLEOTIDE SEQUENCE</scope>
</reference>
<sequence>MSFFSFFENDFIVVLPELFISIAIVFLLSYGVIYSTSEYYQCPALSINVSWLSFFVLGIAFLLNVNNSFSSMIIFNNLLIVDDFTKLVKTFVILSSMCCITMSLNYLQYQRINTFEYTLLVLLSTLGMLLLISSYDLLALYLAVELMSLSFYILAAYKRNSEFSGEAGLKYFILGAFSSGLLLFGSSMLYGFTGMTNFEDIAKLLVGMGALSTTVSYNGIVIGIVFISIALLFKVAAAPFHMWSPDVYEGSPTPVTAFFSTVPKLALIALFIRLFFYTFYDFLSVWQELFLVCAIISMVWGSLAALSQKRIKRLMAYSGIVNIGYMLIGIASGTITSIVGLLVYLLIYVVMTIGFFSFMLGLQNYKTKTLNVYLTDLTNIGKTNSVVALAVTLILFSMVGLPPLAGFFGKMYLFFAAMNSELYIVAILGVLSSVVAAFYYIRIIKLMYFENSKTFTLYKQIDICNAYVMGLSLLFLIVFFISSDAFLLSCHRIGLLLSL</sequence>
<geneLocation type="mitochondrion" evidence="7"/>
<evidence type="ECO:0000313" key="7">
    <source>
        <dbReference type="EMBL" id="QFP99088.1"/>
    </source>
</evidence>
<evidence type="ECO:0000256" key="4">
    <source>
        <dbReference type="ARBA" id="ARBA00023136"/>
    </source>
</evidence>
<evidence type="ECO:0000256" key="3">
    <source>
        <dbReference type="ARBA" id="ARBA00022989"/>
    </source>
</evidence>
<name>A0A5P8DJY4_9EUKA</name>
<evidence type="ECO:0000259" key="6">
    <source>
        <dbReference type="Pfam" id="PF00361"/>
    </source>
</evidence>
<feature type="transmembrane region" description="Helical" evidence="5">
    <location>
        <begin position="314"/>
        <end position="335"/>
    </location>
</feature>
<dbReference type="HAMAP" id="MF_00445">
    <property type="entry name" value="NDH1_NuoN_1"/>
    <property type="match status" value="1"/>
</dbReference>
<dbReference type="PRINTS" id="PR01434">
    <property type="entry name" value="NADHDHGNASE5"/>
</dbReference>
<evidence type="ECO:0000256" key="2">
    <source>
        <dbReference type="ARBA" id="ARBA00022692"/>
    </source>
</evidence>
<dbReference type="InterPro" id="IPR001750">
    <property type="entry name" value="ND/Mrp_TM"/>
</dbReference>
<feature type="transmembrane region" description="Helical" evidence="5">
    <location>
        <begin position="12"/>
        <end position="33"/>
    </location>
</feature>